<feature type="transmembrane region" description="Helical" evidence="2">
    <location>
        <begin position="175"/>
        <end position="194"/>
    </location>
</feature>
<keyword evidence="2" id="KW-0472">Membrane</keyword>
<proteinExistence type="predicted"/>
<organism evidence="3">
    <name type="scientific">Rhizopus oryzae</name>
    <name type="common">Mucormycosis agent</name>
    <name type="synonym">Rhizopus arrhizus var. delemar</name>
    <dbReference type="NCBI Taxonomy" id="64495"/>
    <lineage>
        <taxon>Eukaryota</taxon>
        <taxon>Fungi</taxon>
        <taxon>Fungi incertae sedis</taxon>
        <taxon>Mucoromycota</taxon>
        <taxon>Mucoromycotina</taxon>
        <taxon>Mucoromycetes</taxon>
        <taxon>Mucorales</taxon>
        <taxon>Mucorineae</taxon>
        <taxon>Rhizopodaceae</taxon>
        <taxon>Rhizopus</taxon>
    </lineage>
</organism>
<dbReference type="EMBL" id="AY863212">
    <property type="protein sequence ID" value="AAW49457.1"/>
    <property type="molecule type" value="Genomic_DNA"/>
</dbReference>
<keyword evidence="2" id="KW-0812">Transmembrane</keyword>
<keyword evidence="2" id="KW-1133">Transmembrane helix</keyword>
<dbReference type="GeneID" id="3260163"/>
<dbReference type="AlphaFoldDB" id="Q3T4D9"/>
<gene>
    <name evidence="3" type="primary">orf200</name>
</gene>
<feature type="transmembrane region" description="Helical" evidence="2">
    <location>
        <begin position="123"/>
        <end position="143"/>
    </location>
</feature>
<accession>Q3T4D9</accession>
<protein>
    <submittedName>
        <fullName evidence="3">Orf200</fullName>
    </submittedName>
</protein>
<feature type="coiled-coil region" evidence="1">
    <location>
        <begin position="30"/>
        <end position="78"/>
    </location>
</feature>
<evidence type="ECO:0000313" key="3">
    <source>
        <dbReference type="EMBL" id="AAW49457.1"/>
    </source>
</evidence>
<sequence length="200" mass="23380">MLKKLSMELAIIYGVITVAIGSVYNNERNIVENKKNLQEKNETLDRHTEALNKNTEALKEQNRLTEDFQKKLEDYKKHFQEAPNKSDFKSPEEFKKELDDLLERPSINSPFEYSELMSFSTSIILFCFVTFSALSGLIFNHYIKLYGDKYPEKIPKFILPLMKFYLKLAVYSNSYYITLILISQSFVLLIGIYMKIRGIA</sequence>
<name>Q3T4D9_RHIOR</name>
<geneLocation type="mitochondrion" evidence="3"/>
<feature type="transmembrane region" description="Helical" evidence="2">
    <location>
        <begin position="6"/>
        <end position="25"/>
    </location>
</feature>
<dbReference type="RefSeq" id="YP_203290.1">
    <property type="nucleotide sequence ID" value="NC_006836.1"/>
</dbReference>
<keyword evidence="3" id="KW-0496">Mitochondrion</keyword>
<keyword evidence="1" id="KW-0175">Coiled coil</keyword>
<evidence type="ECO:0000256" key="1">
    <source>
        <dbReference type="SAM" id="Coils"/>
    </source>
</evidence>
<evidence type="ECO:0000256" key="2">
    <source>
        <dbReference type="SAM" id="Phobius"/>
    </source>
</evidence>
<reference evidence="3" key="1">
    <citation type="journal article" date="2005" name="Nucleic Acids Res.">
        <title>Comparative mitochondrial genomics in zygomycetes: bacteria-like RNase P RNAs, mobile elements, and a close source of the group I intron invasion in angiosperms.</title>
        <authorList>
            <person name="Seif E."/>
            <person name="Leigh J."/>
            <person name="Liu Y."/>
            <person name="Roewer I."/>
            <person name="Forget L."/>
            <person name="Lang B.F."/>
        </authorList>
    </citation>
    <scope>NUCLEOTIDE SEQUENCE</scope>
    <source>
        <strain evidence="3">DAOM 148428</strain>
    </source>
</reference>